<evidence type="ECO:0000256" key="15">
    <source>
        <dbReference type="ARBA" id="ARBA00034000"/>
    </source>
</evidence>
<evidence type="ECO:0000256" key="7">
    <source>
        <dbReference type="ARBA" id="ARBA00022676"/>
    </source>
</evidence>
<keyword evidence="8" id="KW-0808">Transferase</keyword>
<evidence type="ECO:0000313" key="20">
    <source>
        <dbReference type="Proteomes" id="UP000290649"/>
    </source>
</evidence>
<dbReference type="GO" id="GO:0008955">
    <property type="term" value="F:peptidoglycan glycosyltransferase activity"/>
    <property type="evidence" value="ECO:0007669"/>
    <property type="project" value="UniProtKB-EC"/>
</dbReference>
<evidence type="ECO:0000256" key="3">
    <source>
        <dbReference type="ARBA" id="ARBA00007739"/>
    </source>
</evidence>
<keyword evidence="11" id="KW-0573">Peptidoglycan synthesis</keyword>
<comment type="catalytic activity">
    <reaction evidence="16">
        <text>[GlcNAc-(1-&gt;4)-Mur2Ac(oyl-L-Ala-gamma-D-Glu-L-Lys-D-Ala-D-Ala)](n)-di-trans,octa-cis-undecaprenyl diphosphate + beta-D-GlcNAc-(1-&gt;4)-Mur2Ac(oyl-L-Ala-gamma-D-Glu-L-Lys-D-Ala-D-Ala)-di-trans,octa-cis-undecaprenyl diphosphate = [GlcNAc-(1-&gt;4)-Mur2Ac(oyl-L-Ala-gamma-D-Glu-L-Lys-D-Ala-D-Ala)](n+1)-di-trans,octa-cis-undecaprenyl diphosphate + di-trans,octa-cis-undecaprenyl diphosphate + H(+)</text>
        <dbReference type="Rhea" id="RHEA:23708"/>
        <dbReference type="Rhea" id="RHEA-COMP:9602"/>
        <dbReference type="Rhea" id="RHEA-COMP:9603"/>
        <dbReference type="ChEBI" id="CHEBI:15378"/>
        <dbReference type="ChEBI" id="CHEBI:58405"/>
        <dbReference type="ChEBI" id="CHEBI:60033"/>
        <dbReference type="ChEBI" id="CHEBI:78435"/>
        <dbReference type="EC" id="2.4.99.28"/>
    </reaction>
</comment>
<keyword evidence="9" id="KW-0378">Hydrolase</keyword>
<dbReference type="Gene3D" id="1.10.3810.10">
    <property type="entry name" value="Biosynthetic peptidoglycan transglycosylase-like"/>
    <property type="match status" value="1"/>
</dbReference>
<keyword evidence="20" id="KW-1185">Reference proteome</keyword>
<dbReference type="GO" id="GO:0009252">
    <property type="term" value="P:peptidoglycan biosynthetic process"/>
    <property type="evidence" value="ECO:0007669"/>
    <property type="project" value="UniProtKB-KW"/>
</dbReference>
<evidence type="ECO:0000256" key="6">
    <source>
        <dbReference type="ARBA" id="ARBA00022670"/>
    </source>
</evidence>
<dbReference type="Pfam" id="PF00912">
    <property type="entry name" value="Transgly"/>
    <property type="match status" value="1"/>
</dbReference>
<proteinExistence type="inferred from homology"/>
<dbReference type="EMBL" id="QOUX01000037">
    <property type="protein sequence ID" value="RXJ00742.1"/>
    <property type="molecule type" value="Genomic_DNA"/>
</dbReference>
<reference evidence="19 20" key="1">
    <citation type="journal article" date="2019" name="Int. J. Syst. Evol. Microbiol.">
        <title>Anaerobacillus alkaliphilus sp. nov., a novel alkaliphilic and moderately halophilic bacterium.</title>
        <authorList>
            <person name="Borsodi A.K."/>
            <person name="Aszalos J.M."/>
            <person name="Bihari P."/>
            <person name="Nagy I."/>
            <person name="Schumann P."/>
            <person name="Sproer C."/>
            <person name="Kovacs A.L."/>
            <person name="Boka K."/>
            <person name="Dobosy P."/>
            <person name="Ovari M."/>
            <person name="Szili-Kovacs T."/>
            <person name="Toth E."/>
        </authorList>
    </citation>
    <scope>NUCLEOTIDE SEQUENCE [LARGE SCALE GENOMIC DNA]</scope>
    <source>
        <strain evidence="19 20">B16-10</strain>
    </source>
</reference>
<feature type="domain" description="Glycosyl transferase family 51" evidence="18">
    <location>
        <begin position="49"/>
        <end position="224"/>
    </location>
</feature>
<evidence type="ECO:0000256" key="1">
    <source>
        <dbReference type="ARBA" id="ARBA00004236"/>
    </source>
</evidence>
<evidence type="ECO:0000256" key="9">
    <source>
        <dbReference type="ARBA" id="ARBA00022801"/>
    </source>
</evidence>
<dbReference type="SUPFAM" id="SSF56601">
    <property type="entry name" value="beta-lactamase/transpeptidase-like"/>
    <property type="match status" value="1"/>
</dbReference>
<dbReference type="Pfam" id="PF00905">
    <property type="entry name" value="Transpeptidase"/>
    <property type="match status" value="1"/>
</dbReference>
<comment type="catalytic activity">
    <reaction evidence="15">
        <text>Preferential cleavage: (Ac)2-L-Lys-D-Ala-|-D-Ala. Also transpeptidation of peptidyl-alanyl moieties that are N-acyl substituents of D-alanine.</text>
        <dbReference type="EC" id="3.4.16.4"/>
    </reaction>
</comment>
<keyword evidence="13" id="KW-0511">Multifunctional enzyme</keyword>
<protein>
    <submittedName>
        <fullName evidence="19">Penicillin-binding protein</fullName>
    </submittedName>
</protein>
<dbReference type="GO" id="GO:0006508">
    <property type="term" value="P:proteolysis"/>
    <property type="evidence" value="ECO:0007669"/>
    <property type="project" value="UniProtKB-KW"/>
</dbReference>
<sequence>MFITLFSFTLIGLINEFNAFQSITSIVKESVYEEDFVFHSNSYIYDEDGEIISDVYSNENRIYVPYNDIPQMFLYAMIATEDRNFFSHKGFDMAGITRALFINAEKQGIEQGGSTITQQLVKNIYLSNERSYNRKLTEVLYAYHLENLFSKEDILEFYANTIYFQNGVYGIEAASRFYFSKSAKQLSVSELAFLAAIPNNPTLYNPMISPENTHRRKEWILTKMFEMNYLTEEQFKTAKSEKIALTPTKKVDRFPDYITYIHFELEQLVGEQDGFNTEIALATTTEEKSVLLEKRRLRVDQLLKSGIHIYTGFQSEKQNQVIQTIKKHLPENDIQGVAVMINHYTHEIVAITGGKDFNKFDFHRGFQAYRQPGSSIKPLLVFAPYFAETNSPINKSISAAPFCKDSYCPQNYGGSVYGNVRIDVALKHSYNTAAVRMLDEITVEKGFSYLEKFNFAKTVDEDYRLPAALGGLTFGVSPLELTKAYTTFANDGIFQDARGIQKVVDQNGKLLYQWEDKPKQVWSSEVNEKMLNLLTKVVTEGTGRKANFTSSYIGGKTGTTNEFFDLWFVGLTENYTTGVWVGQDQPQSLASINSRSPHLLIWRDIMKE</sequence>
<dbReference type="SUPFAM" id="SSF53955">
    <property type="entry name" value="Lysozyme-like"/>
    <property type="match status" value="1"/>
</dbReference>
<keyword evidence="6" id="KW-0645">Protease</keyword>
<accession>A0A4Q0VU45</accession>
<dbReference type="GO" id="GO:0009002">
    <property type="term" value="F:serine-type D-Ala-D-Ala carboxypeptidase activity"/>
    <property type="evidence" value="ECO:0007669"/>
    <property type="project" value="UniProtKB-EC"/>
</dbReference>
<dbReference type="InterPro" id="IPR012338">
    <property type="entry name" value="Beta-lactam/transpept-like"/>
</dbReference>
<keyword evidence="4" id="KW-1003">Cell membrane</keyword>
<dbReference type="Gene3D" id="3.40.710.10">
    <property type="entry name" value="DD-peptidase/beta-lactamase superfamily"/>
    <property type="match status" value="1"/>
</dbReference>
<evidence type="ECO:0000256" key="5">
    <source>
        <dbReference type="ARBA" id="ARBA00022645"/>
    </source>
</evidence>
<keyword evidence="7" id="KW-0328">Glycosyltransferase</keyword>
<comment type="similarity">
    <text evidence="3">In the N-terminal section; belongs to the glycosyltransferase 51 family.</text>
</comment>
<dbReference type="FunFam" id="1.10.3810.10:FF:000001">
    <property type="entry name" value="Penicillin-binding protein 1A"/>
    <property type="match status" value="1"/>
</dbReference>
<dbReference type="Proteomes" id="UP000290649">
    <property type="component" value="Unassembled WGS sequence"/>
</dbReference>
<evidence type="ECO:0000256" key="8">
    <source>
        <dbReference type="ARBA" id="ARBA00022679"/>
    </source>
</evidence>
<keyword evidence="10" id="KW-0133">Cell shape</keyword>
<evidence type="ECO:0000256" key="12">
    <source>
        <dbReference type="ARBA" id="ARBA00023136"/>
    </source>
</evidence>
<name>A0A4Q0VU45_9BACI</name>
<keyword evidence="14" id="KW-0961">Cell wall biogenesis/degradation</keyword>
<dbReference type="OrthoDB" id="9766909at2"/>
<comment type="similarity">
    <text evidence="2">In the C-terminal section; belongs to the transpeptidase family.</text>
</comment>
<evidence type="ECO:0000256" key="14">
    <source>
        <dbReference type="ARBA" id="ARBA00023316"/>
    </source>
</evidence>
<evidence type="ECO:0000259" key="18">
    <source>
        <dbReference type="Pfam" id="PF00912"/>
    </source>
</evidence>
<dbReference type="GO" id="GO:0071555">
    <property type="term" value="P:cell wall organization"/>
    <property type="evidence" value="ECO:0007669"/>
    <property type="project" value="UniProtKB-KW"/>
</dbReference>
<dbReference type="InterPro" id="IPR050396">
    <property type="entry name" value="Glycosyltr_51/Transpeptidase"/>
</dbReference>
<dbReference type="PANTHER" id="PTHR32282:SF11">
    <property type="entry name" value="PENICILLIN-BINDING PROTEIN 1B"/>
    <property type="match status" value="1"/>
</dbReference>
<comment type="caution">
    <text evidence="19">The sequence shown here is derived from an EMBL/GenBank/DDBJ whole genome shotgun (WGS) entry which is preliminary data.</text>
</comment>
<dbReference type="AlphaFoldDB" id="A0A4Q0VU45"/>
<evidence type="ECO:0000256" key="11">
    <source>
        <dbReference type="ARBA" id="ARBA00022984"/>
    </source>
</evidence>
<dbReference type="InterPro" id="IPR036950">
    <property type="entry name" value="PBP_transglycosylase"/>
</dbReference>
<keyword evidence="12" id="KW-0472">Membrane</keyword>
<evidence type="ECO:0000256" key="2">
    <source>
        <dbReference type="ARBA" id="ARBA00007090"/>
    </source>
</evidence>
<dbReference type="InterPro" id="IPR001460">
    <property type="entry name" value="PCN-bd_Tpept"/>
</dbReference>
<gene>
    <name evidence="19" type="ORF">DS745_11250</name>
</gene>
<evidence type="ECO:0000256" key="10">
    <source>
        <dbReference type="ARBA" id="ARBA00022960"/>
    </source>
</evidence>
<evidence type="ECO:0000259" key="17">
    <source>
        <dbReference type="Pfam" id="PF00905"/>
    </source>
</evidence>
<dbReference type="GO" id="GO:0008360">
    <property type="term" value="P:regulation of cell shape"/>
    <property type="evidence" value="ECO:0007669"/>
    <property type="project" value="UniProtKB-KW"/>
</dbReference>
<evidence type="ECO:0000313" key="19">
    <source>
        <dbReference type="EMBL" id="RXJ00742.1"/>
    </source>
</evidence>
<dbReference type="GO" id="GO:0030288">
    <property type="term" value="C:outer membrane-bounded periplasmic space"/>
    <property type="evidence" value="ECO:0007669"/>
    <property type="project" value="TreeGrafter"/>
</dbReference>
<keyword evidence="5" id="KW-0121">Carboxypeptidase</keyword>
<feature type="domain" description="Penicillin-binding protein transpeptidase" evidence="17">
    <location>
        <begin position="336"/>
        <end position="581"/>
    </location>
</feature>
<evidence type="ECO:0000256" key="16">
    <source>
        <dbReference type="ARBA" id="ARBA00049902"/>
    </source>
</evidence>
<dbReference type="GO" id="GO:0008658">
    <property type="term" value="F:penicillin binding"/>
    <property type="evidence" value="ECO:0007669"/>
    <property type="project" value="InterPro"/>
</dbReference>
<evidence type="ECO:0000256" key="4">
    <source>
        <dbReference type="ARBA" id="ARBA00022475"/>
    </source>
</evidence>
<comment type="subcellular location">
    <subcellularLocation>
        <location evidence="1">Cell membrane</location>
    </subcellularLocation>
</comment>
<dbReference type="PANTHER" id="PTHR32282">
    <property type="entry name" value="BINDING PROTEIN TRANSPEPTIDASE, PUTATIVE-RELATED"/>
    <property type="match status" value="1"/>
</dbReference>
<evidence type="ECO:0000256" key="13">
    <source>
        <dbReference type="ARBA" id="ARBA00023268"/>
    </source>
</evidence>
<dbReference type="InterPro" id="IPR001264">
    <property type="entry name" value="Glyco_trans_51"/>
</dbReference>
<dbReference type="GO" id="GO:0005886">
    <property type="term" value="C:plasma membrane"/>
    <property type="evidence" value="ECO:0007669"/>
    <property type="project" value="UniProtKB-SubCell"/>
</dbReference>
<organism evidence="19 20">
    <name type="scientific">Anaerobacillus alkaliphilus</name>
    <dbReference type="NCBI Taxonomy" id="1548597"/>
    <lineage>
        <taxon>Bacteria</taxon>
        <taxon>Bacillati</taxon>
        <taxon>Bacillota</taxon>
        <taxon>Bacilli</taxon>
        <taxon>Bacillales</taxon>
        <taxon>Bacillaceae</taxon>
        <taxon>Anaerobacillus</taxon>
    </lineage>
</organism>
<dbReference type="InterPro" id="IPR023346">
    <property type="entry name" value="Lysozyme-like_dom_sf"/>
</dbReference>